<dbReference type="InterPro" id="IPR004927">
    <property type="entry name" value="MerB"/>
</dbReference>
<dbReference type="SUPFAM" id="SSF160387">
    <property type="entry name" value="NosL/MerB-like"/>
    <property type="match status" value="1"/>
</dbReference>
<evidence type="ECO:0000313" key="1">
    <source>
        <dbReference type="EMBL" id="SHG82171.1"/>
    </source>
</evidence>
<dbReference type="InterPro" id="IPR053717">
    <property type="entry name" value="MerB_lyase_sf"/>
</dbReference>
<dbReference type="Pfam" id="PF03243">
    <property type="entry name" value="MerB"/>
    <property type="match status" value="1"/>
</dbReference>
<dbReference type="EMBL" id="FQVN01000014">
    <property type="protein sequence ID" value="SHG82171.1"/>
    <property type="molecule type" value="Genomic_DNA"/>
</dbReference>
<reference evidence="1 2" key="1">
    <citation type="submission" date="2016-11" db="EMBL/GenBank/DDBJ databases">
        <authorList>
            <person name="Jaros S."/>
            <person name="Januszkiewicz K."/>
            <person name="Wedrychowicz H."/>
        </authorList>
    </citation>
    <scope>NUCLEOTIDE SEQUENCE [LARGE SCALE GENOMIC DNA]</scope>
    <source>
        <strain evidence="1 2">DSM 44523</strain>
    </source>
</reference>
<sequence length="225" mass="25310">MDTEQVEDVRLVVYRAFASDGAPPSRVDLARRTGLAPTEVDEALRRLHEHRDLVLGPDGQIVMAHPFSAVPLGFSVMGRRTLWWGGCAWDSFAIPHLLPEEDEVLVATRCPGCGAPHAVVVRRDAPPESDLVAHFLTPVDRVWDDVVRACGNQRIFCAETCVTNWLERTRSDRGCVMDLPQLWRLARGWYAGRLDRGYQRREPSAAAEYFHEVGLRGPFWGLPRA</sequence>
<proteinExistence type="predicted"/>
<keyword evidence="2" id="KW-1185">Reference proteome</keyword>
<name>A0A1M5MY23_STRHI</name>
<protein>
    <submittedName>
        <fullName evidence="1">Alkylmercury lyase</fullName>
    </submittedName>
</protein>
<gene>
    <name evidence="1" type="ORF">SAMN05444320_11496</name>
</gene>
<dbReference type="Proteomes" id="UP000184501">
    <property type="component" value="Unassembled WGS sequence"/>
</dbReference>
<dbReference type="OrthoDB" id="7185309at2"/>
<dbReference type="GO" id="GO:0018836">
    <property type="term" value="F:alkylmercury lyase activity"/>
    <property type="evidence" value="ECO:0007669"/>
    <property type="project" value="InterPro"/>
</dbReference>
<dbReference type="RefSeq" id="WP_073489450.1">
    <property type="nucleotide sequence ID" value="NZ_FQVN01000014.1"/>
</dbReference>
<evidence type="ECO:0000313" key="2">
    <source>
        <dbReference type="Proteomes" id="UP000184501"/>
    </source>
</evidence>
<organism evidence="1 2">
    <name type="scientific">Streptoalloteichus hindustanus</name>
    <dbReference type="NCBI Taxonomy" id="2017"/>
    <lineage>
        <taxon>Bacteria</taxon>
        <taxon>Bacillati</taxon>
        <taxon>Actinomycetota</taxon>
        <taxon>Actinomycetes</taxon>
        <taxon>Pseudonocardiales</taxon>
        <taxon>Pseudonocardiaceae</taxon>
        <taxon>Streptoalloteichus</taxon>
    </lineage>
</organism>
<keyword evidence="1" id="KW-0456">Lyase</keyword>
<dbReference type="Gene3D" id="3.30.450.410">
    <property type="match status" value="1"/>
</dbReference>
<accession>A0A1M5MY23</accession>
<dbReference type="AlphaFoldDB" id="A0A1M5MY23"/>